<evidence type="ECO:0000313" key="4">
    <source>
        <dbReference type="EMBL" id="QFU97815.1"/>
    </source>
</evidence>
<evidence type="ECO:0000259" key="3">
    <source>
        <dbReference type="PROSITE" id="PS51000"/>
    </source>
</evidence>
<keyword evidence="2" id="KW-0804">Transcription</keyword>
<evidence type="ECO:0000313" key="5">
    <source>
        <dbReference type="Proteomes" id="UP000326702"/>
    </source>
</evidence>
<evidence type="ECO:0000256" key="2">
    <source>
        <dbReference type="ARBA" id="ARBA00023163"/>
    </source>
</evidence>
<dbReference type="InterPro" id="IPR051534">
    <property type="entry name" value="CBASS_pafABC_assoc_protein"/>
</dbReference>
<dbReference type="GO" id="GO:0003700">
    <property type="term" value="F:DNA-binding transcription factor activity"/>
    <property type="evidence" value="ECO:0007669"/>
    <property type="project" value="InterPro"/>
</dbReference>
<dbReference type="InterPro" id="IPR036390">
    <property type="entry name" value="WH_DNA-bd_sf"/>
</dbReference>
<dbReference type="RefSeq" id="WP_036951660.1">
    <property type="nucleotide sequence ID" value="NZ_BAABIH010000012.1"/>
</dbReference>
<dbReference type="Gene3D" id="1.10.10.10">
    <property type="entry name" value="Winged helix-like DNA-binding domain superfamily/Winged helix DNA-binding domain"/>
    <property type="match status" value="1"/>
</dbReference>
<dbReference type="InterPro" id="IPR036388">
    <property type="entry name" value="WH-like_DNA-bd_sf"/>
</dbReference>
<dbReference type="PANTHER" id="PTHR34580">
    <property type="match status" value="1"/>
</dbReference>
<gene>
    <name evidence="4" type="ORF">KDY119_01321</name>
</gene>
<dbReference type="Pfam" id="PF08279">
    <property type="entry name" value="HTH_11"/>
    <property type="match status" value="1"/>
</dbReference>
<dbReference type="InterPro" id="IPR001034">
    <property type="entry name" value="DeoR_HTH"/>
</dbReference>
<dbReference type="KEGG" id="lxl:KDY119_01321"/>
<dbReference type="Proteomes" id="UP000326702">
    <property type="component" value="Chromosome"/>
</dbReference>
<organism evidence="4 5">
    <name type="scientific">Luteimicrobium xylanilyticum</name>
    <dbReference type="NCBI Taxonomy" id="1133546"/>
    <lineage>
        <taxon>Bacteria</taxon>
        <taxon>Bacillati</taxon>
        <taxon>Actinomycetota</taxon>
        <taxon>Actinomycetes</taxon>
        <taxon>Micrococcales</taxon>
        <taxon>Luteimicrobium</taxon>
    </lineage>
</organism>
<dbReference type="InterPro" id="IPR057727">
    <property type="entry name" value="WCX_dom"/>
</dbReference>
<dbReference type="AlphaFoldDB" id="A0A5P9QBJ1"/>
<reference evidence="4 5" key="1">
    <citation type="submission" date="2019-10" db="EMBL/GenBank/DDBJ databases">
        <title>Genome sequence of Luteimicrobium xylanilyticum HY-24.</title>
        <authorList>
            <person name="Kim D.Y."/>
            <person name="Park H.-Y."/>
        </authorList>
    </citation>
    <scope>NUCLEOTIDE SEQUENCE [LARGE SCALE GENOMIC DNA]</scope>
    <source>
        <strain evidence="4 5">HY-24</strain>
    </source>
</reference>
<dbReference type="Pfam" id="PF25583">
    <property type="entry name" value="WCX"/>
    <property type="match status" value="1"/>
</dbReference>
<keyword evidence="5" id="KW-1185">Reference proteome</keyword>
<dbReference type="InterPro" id="IPR028349">
    <property type="entry name" value="PafC-like"/>
</dbReference>
<dbReference type="EMBL" id="CP045529">
    <property type="protein sequence ID" value="QFU97815.1"/>
    <property type="molecule type" value="Genomic_DNA"/>
</dbReference>
<dbReference type="PANTHER" id="PTHR34580:SF3">
    <property type="entry name" value="PROTEIN PAFB"/>
    <property type="match status" value="1"/>
</dbReference>
<accession>A0A5P9QBJ1</accession>
<dbReference type="SUPFAM" id="SSF46785">
    <property type="entry name" value="Winged helix' DNA-binding domain"/>
    <property type="match status" value="1"/>
</dbReference>
<dbReference type="OrthoDB" id="8555652at2"/>
<dbReference type="PROSITE" id="PS52050">
    <property type="entry name" value="WYL"/>
    <property type="match status" value="1"/>
</dbReference>
<name>A0A5P9QBJ1_9MICO</name>
<dbReference type="PROSITE" id="PS51000">
    <property type="entry name" value="HTH_DEOR_2"/>
    <property type="match status" value="1"/>
</dbReference>
<dbReference type="InterPro" id="IPR026881">
    <property type="entry name" value="WYL_dom"/>
</dbReference>
<dbReference type="InterPro" id="IPR013196">
    <property type="entry name" value="HTH_11"/>
</dbReference>
<evidence type="ECO:0000256" key="1">
    <source>
        <dbReference type="ARBA" id="ARBA00023015"/>
    </source>
</evidence>
<proteinExistence type="predicted"/>
<protein>
    <recommendedName>
        <fullName evidence="3">HTH deoR-type domain-containing protein</fullName>
    </recommendedName>
</protein>
<dbReference type="Pfam" id="PF13280">
    <property type="entry name" value="WYL"/>
    <property type="match status" value="1"/>
</dbReference>
<keyword evidence="1" id="KW-0805">Transcription regulation</keyword>
<feature type="domain" description="HTH deoR-type" evidence="3">
    <location>
        <begin position="9"/>
        <end position="68"/>
    </location>
</feature>
<dbReference type="PIRSF" id="PIRSF016838">
    <property type="entry name" value="PafC"/>
    <property type="match status" value="1"/>
</dbReference>
<sequence>MGAVDTTGSGARLLVLLELLQSGGMRGRLDLARALGVDERTVRRDVVRLVDAGVPVESVRGRYGGYRLGRGYRLPPLMLTDDEAVAVLVALAEASHEGEGDVPAATAAAKIGRVLPERSADRLGALLEAVVVAGDATGGVDADVLLVVARAVREHQPLEIVHRRRDAADAATSTRTVHPYGLVRRDGRWYVLGLALDRGAERTFRLDRVARARALPGHFRPPVGFDPAARLEEMLRSGYRYTVRVRVRTTEQEARRFLPGTVARLRPVSQGSDDGWLRVELGADRLDWLPGVLCALDRPFVVEEPAELVGLLREFAARLQSRVNAASSDVGS</sequence>